<proteinExistence type="predicted"/>
<sequence length="101" mass="11631">MGKRKERNRKKKRQKKAKGMGTAPKTLSVNPLVEVDQLVSSILVEKTGGELKKEETKLRKEVKRKITILKEAKQSVSKHTLEGKEQERRIREALAKLKEQL</sequence>
<comment type="caution">
    <text evidence="2">The sequence shown here is derived from an EMBL/GenBank/DDBJ whole genome shotgun (WGS) entry which is preliminary data.</text>
</comment>
<organism evidence="2 3">
    <name type="scientific">Aduncisulcus paluster</name>
    <dbReference type="NCBI Taxonomy" id="2918883"/>
    <lineage>
        <taxon>Eukaryota</taxon>
        <taxon>Metamonada</taxon>
        <taxon>Carpediemonas-like organisms</taxon>
        <taxon>Aduncisulcus</taxon>
    </lineage>
</organism>
<keyword evidence="3" id="KW-1185">Reference proteome</keyword>
<dbReference type="EMBL" id="BQXS01008016">
    <property type="protein sequence ID" value="GKT28920.1"/>
    <property type="molecule type" value="Genomic_DNA"/>
</dbReference>
<feature type="non-terminal residue" evidence="2">
    <location>
        <position position="101"/>
    </location>
</feature>
<evidence type="ECO:0000313" key="2">
    <source>
        <dbReference type="EMBL" id="GKT28920.1"/>
    </source>
</evidence>
<dbReference type="Proteomes" id="UP001057375">
    <property type="component" value="Unassembled WGS sequence"/>
</dbReference>
<evidence type="ECO:0000313" key="3">
    <source>
        <dbReference type="Proteomes" id="UP001057375"/>
    </source>
</evidence>
<accession>A0ABQ5KC50</accession>
<reference evidence="2" key="1">
    <citation type="submission" date="2022-03" db="EMBL/GenBank/DDBJ databases">
        <title>Draft genome sequence of Aduncisulcus paluster, a free-living microaerophilic Fornicata.</title>
        <authorList>
            <person name="Yuyama I."/>
            <person name="Kume K."/>
            <person name="Tamura T."/>
            <person name="Inagaki Y."/>
            <person name="Hashimoto T."/>
        </authorList>
    </citation>
    <scope>NUCLEOTIDE SEQUENCE</scope>
    <source>
        <strain evidence="2">NY0171</strain>
    </source>
</reference>
<feature type="compositionally biased region" description="Basic residues" evidence="1">
    <location>
        <begin position="1"/>
        <end position="18"/>
    </location>
</feature>
<feature type="region of interest" description="Disordered" evidence="1">
    <location>
        <begin position="1"/>
        <end position="28"/>
    </location>
</feature>
<name>A0ABQ5KC50_9EUKA</name>
<gene>
    <name evidence="2" type="ORF">ADUPG1_005088</name>
</gene>
<evidence type="ECO:0000256" key="1">
    <source>
        <dbReference type="SAM" id="MobiDB-lite"/>
    </source>
</evidence>
<protein>
    <submittedName>
        <fullName evidence="2">Uncharacterized protein</fullName>
    </submittedName>
</protein>